<evidence type="ECO:0000256" key="1">
    <source>
        <dbReference type="ARBA" id="ARBA00022801"/>
    </source>
</evidence>
<organism evidence="4 5">
    <name type="scientific">Kibdelosporangium aridum</name>
    <dbReference type="NCBI Taxonomy" id="2030"/>
    <lineage>
        <taxon>Bacteria</taxon>
        <taxon>Bacillati</taxon>
        <taxon>Actinomycetota</taxon>
        <taxon>Actinomycetes</taxon>
        <taxon>Pseudonocardiales</taxon>
        <taxon>Pseudonocardiaceae</taxon>
        <taxon>Kibdelosporangium</taxon>
    </lineage>
</organism>
<evidence type="ECO:0000313" key="5">
    <source>
        <dbReference type="Proteomes" id="UP000287547"/>
    </source>
</evidence>
<dbReference type="Gene3D" id="3.40.50.1820">
    <property type="entry name" value="alpha/beta hydrolase"/>
    <property type="match status" value="1"/>
</dbReference>
<comment type="caution">
    <text evidence="4">The sequence shown here is derived from an EMBL/GenBank/DDBJ whole genome shotgun (WGS) entry which is preliminary data.</text>
</comment>
<proteinExistence type="predicted"/>
<dbReference type="InterPro" id="IPR008979">
    <property type="entry name" value="Galactose-bd-like_sf"/>
</dbReference>
<protein>
    <submittedName>
        <fullName evidence="4">Hydrolase</fullName>
    </submittedName>
</protein>
<sequence>MNQNQGAAMPKPVGLATNLVSTALGRLWGLPAKRNRVRVARAVEIPMRDGVNLLADHYIPVTAERVPTVLVRCPYGRGFPYNMLTAQLFAERGYHVLFQSTRGTFGSGGTFTPAVSEPDDAHDTVAWLRKQAWFDGRLATAGGSYLGYTQWALAMDPPPELTAMVVMIGVHDIGRAAYQQGPLDLYNMLSWSELISHQERVGPVRGLVRMVRAERRLAGTVARLPLRGAMDEVGGDGAPWYDEWVDHSDVTDPYWRPFRVTEALQRSTVPTLLIGGWYDYFLDQTLKQYSALRSRDVDVALTIGPWTHLTVDNKISVSQTISWLDAHAAGRSPVRREAPVQVFVGGAEQWGNYQDWPPAGVEYTLYLRSDGKLADSAPTESGATSFRYDPADPTPSVGGRVMAPSGGAKDNRKLEARDDVLVFTTEPLAHTVEVHGAPTVELHVTSDNAHADLFARMCDVAPDGRSANITDQIIRCTDVDTVPGEVRTVRIALDPTAHRFKPGHRIRLQISGGAFPRFARNLGTGEAQGTATATRVARHTVHHDPTRPSRVSLPVTVA</sequence>
<dbReference type="GO" id="GO:0008239">
    <property type="term" value="F:dipeptidyl-peptidase activity"/>
    <property type="evidence" value="ECO:0007669"/>
    <property type="project" value="InterPro"/>
</dbReference>
<accession>A0A428ZCL2</accession>
<dbReference type="Proteomes" id="UP000287547">
    <property type="component" value="Unassembled WGS sequence"/>
</dbReference>
<dbReference type="SMART" id="SM00939">
    <property type="entry name" value="PepX_C"/>
    <property type="match status" value="1"/>
</dbReference>
<evidence type="ECO:0000313" key="4">
    <source>
        <dbReference type="EMBL" id="RSM85708.1"/>
    </source>
</evidence>
<dbReference type="AlphaFoldDB" id="A0A428ZCL2"/>
<dbReference type="InterPro" id="IPR029058">
    <property type="entry name" value="AB_hydrolase_fold"/>
</dbReference>
<gene>
    <name evidence="4" type="ORF">DMH04_16000</name>
</gene>
<feature type="domain" description="Xaa-Pro dipeptidyl-peptidase C-terminal" evidence="3">
    <location>
        <begin position="321"/>
        <end position="552"/>
    </location>
</feature>
<evidence type="ECO:0000259" key="3">
    <source>
        <dbReference type="SMART" id="SM00939"/>
    </source>
</evidence>
<dbReference type="Pfam" id="PF02129">
    <property type="entry name" value="Peptidase_S15"/>
    <property type="match status" value="1"/>
</dbReference>
<feature type="region of interest" description="Disordered" evidence="2">
    <location>
        <begin position="377"/>
        <end position="411"/>
    </location>
</feature>
<dbReference type="InterPro" id="IPR050585">
    <property type="entry name" value="Xaa-Pro_dipeptidyl-ppase/CocE"/>
</dbReference>
<name>A0A428ZCL2_KIBAR</name>
<dbReference type="InterPro" id="IPR013736">
    <property type="entry name" value="Xaa-Pro_dipept_C"/>
</dbReference>
<keyword evidence="1 4" id="KW-0378">Hydrolase</keyword>
<dbReference type="Pfam" id="PF08530">
    <property type="entry name" value="PepX_C"/>
    <property type="match status" value="1"/>
</dbReference>
<dbReference type="InterPro" id="IPR000383">
    <property type="entry name" value="Xaa-Pro-like_dom"/>
</dbReference>
<evidence type="ECO:0000256" key="2">
    <source>
        <dbReference type="SAM" id="MobiDB-lite"/>
    </source>
</evidence>
<dbReference type="EMBL" id="QHKI01000011">
    <property type="protein sequence ID" value="RSM85708.1"/>
    <property type="molecule type" value="Genomic_DNA"/>
</dbReference>
<reference evidence="4 5" key="1">
    <citation type="submission" date="2018-05" db="EMBL/GenBank/DDBJ databases">
        <title>Evolution of GPA BGCs.</title>
        <authorList>
            <person name="Waglechner N."/>
            <person name="Wright G.D."/>
        </authorList>
    </citation>
    <scope>NUCLEOTIDE SEQUENCE [LARGE SCALE GENOMIC DNA]</scope>
    <source>
        <strain evidence="4 5">A82846</strain>
    </source>
</reference>
<dbReference type="SUPFAM" id="SSF49785">
    <property type="entry name" value="Galactose-binding domain-like"/>
    <property type="match status" value="1"/>
</dbReference>
<dbReference type="SUPFAM" id="SSF53474">
    <property type="entry name" value="alpha/beta-Hydrolases"/>
    <property type="match status" value="1"/>
</dbReference>
<dbReference type="Gene3D" id="2.60.120.260">
    <property type="entry name" value="Galactose-binding domain-like"/>
    <property type="match status" value="1"/>
</dbReference>
<dbReference type="InterPro" id="IPR005674">
    <property type="entry name" value="CocE/Ser_esterase"/>
</dbReference>
<dbReference type="PANTHER" id="PTHR43056">
    <property type="entry name" value="PEPTIDASE S9 PROLYL OLIGOPEPTIDASE"/>
    <property type="match status" value="1"/>
</dbReference>
<dbReference type="Gene3D" id="1.10.3020.10">
    <property type="entry name" value="alpha-amino acid ester hydrolase ( Helical cap domain)"/>
    <property type="match status" value="1"/>
</dbReference>
<dbReference type="NCBIfam" id="TIGR00976">
    <property type="entry name" value="CocE_NonD"/>
    <property type="match status" value="1"/>
</dbReference>
<dbReference type="PANTHER" id="PTHR43056:SF10">
    <property type="entry name" value="COCE_NOND FAMILY, PUTATIVE (AFU_ORTHOLOGUE AFUA_7G00600)-RELATED"/>
    <property type="match status" value="1"/>
</dbReference>